<name>A0A8S5QNB0_9CAUD</name>
<organism evidence="1">
    <name type="scientific">CrAss-like virus sp. ctYsL76</name>
    <dbReference type="NCBI Taxonomy" id="2826826"/>
    <lineage>
        <taxon>Viruses</taxon>
        <taxon>Duplodnaviria</taxon>
        <taxon>Heunggongvirae</taxon>
        <taxon>Uroviricota</taxon>
        <taxon>Caudoviricetes</taxon>
        <taxon>Crassvirales</taxon>
    </lineage>
</organism>
<sequence>MRKLEIQAYDIDDAKIKAFQEGITVIQDATQA</sequence>
<accession>A0A8S5QNB0</accession>
<dbReference type="EMBL" id="BK015689">
    <property type="protein sequence ID" value="DAE20100.1"/>
    <property type="molecule type" value="Genomic_DNA"/>
</dbReference>
<protein>
    <submittedName>
        <fullName evidence="1">Uncharacterized protein</fullName>
    </submittedName>
</protein>
<proteinExistence type="predicted"/>
<evidence type="ECO:0000313" key="1">
    <source>
        <dbReference type="EMBL" id="DAE20100.1"/>
    </source>
</evidence>
<reference evidence="1" key="1">
    <citation type="journal article" date="2021" name="Proc. Natl. Acad. Sci. U.S.A.">
        <title>A Catalog of Tens of Thousands of Viruses from Human Metagenomes Reveals Hidden Associations with Chronic Diseases.</title>
        <authorList>
            <person name="Tisza M.J."/>
            <person name="Buck C.B."/>
        </authorList>
    </citation>
    <scope>NUCLEOTIDE SEQUENCE</scope>
    <source>
        <strain evidence="1">CtYsL76</strain>
    </source>
</reference>